<accession>A0A3M2M2S5</accession>
<sequence length="174" mass="18745">MDTSGAPPAHLASLLRHFTDLRDGTHGHPPARPVRDRPGKELLFLRAVPLVDPHARRVLDEMNTHLLHGTGQVHATGVRRTPERGLDARWELSWPAQKAAGLAPVLLHAFYGAGFHHPHLQGGTVGQWPLNVVTERDAAAELPTLRAVAAADLHNLVFQGGHRIVPADAGADPA</sequence>
<gene>
    <name evidence="1" type="ORF">EBO15_14060</name>
</gene>
<dbReference type="EMBL" id="RFFG01000021">
    <property type="protein sequence ID" value="RMI44044.1"/>
    <property type="molecule type" value="Genomic_DNA"/>
</dbReference>
<keyword evidence="2" id="KW-1185">Reference proteome</keyword>
<evidence type="ECO:0000313" key="1">
    <source>
        <dbReference type="EMBL" id="RMI44044.1"/>
    </source>
</evidence>
<dbReference type="RefSeq" id="WP_122194821.1">
    <property type="nucleotide sequence ID" value="NZ_JBHSKC010000025.1"/>
</dbReference>
<name>A0A3M2M2S5_9ACTN</name>
<dbReference type="Proteomes" id="UP000282674">
    <property type="component" value="Unassembled WGS sequence"/>
</dbReference>
<protein>
    <submittedName>
        <fullName evidence="1">Uncharacterized protein</fullName>
    </submittedName>
</protein>
<dbReference type="AlphaFoldDB" id="A0A3M2M2S5"/>
<reference evidence="1 2" key="1">
    <citation type="submission" date="2018-10" db="EMBL/GenBank/DDBJ databases">
        <title>Isolation from soil.</title>
        <authorList>
            <person name="Hu J."/>
        </authorList>
    </citation>
    <scope>NUCLEOTIDE SEQUENCE [LARGE SCALE GENOMIC DNA]</scope>
    <source>
        <strain evidence="1 2">NEAU-Ht49</strain>
    </source>
</reference>
<dbReference type="OrthoDB" id="4223162at2"/>
<organism evidence="1 2">
    <name type="scientific">Actinomadura harenae</name>
    <dbReference type="NCBI Taxonomy" id="2483351"/>
    <lineage>
        <taxon>Bacteria</taxon>
        <taxon>Bacillati</taxon>
        <taxon>Actinomycetota</taxon>
        <taxon>Actinomycetes</taxon>
        <taxon>Streptosporangiales</taxon>
        <taxon>Thermomonosporaceae</taxon>
        <taxon>Actinomadura</taxon>
    </lineage>
</organism>
<evidence type="ECO:0000313" key="2">
    <source>
        <dbReference type="Proteomes" id="UP000282674"/>
    </source>
</evidence>
<proteinExistence type="predicted"/>
<comment type="caution">
    <text evidence="1">The sequence shown here is derived from an EMBL/GenBank/DDBJ whole genome shotgun (WGS) entry which is preliminary data.</text>
</comment>